<organism evidence="2 3">
    <name type="scientific">Sinanodonta woodiana</name>
    <name type="common">Chinese pond mussel</name>
    <name type="synonym">Anodonta woodiana</name>
    <dbReference type="NCBI Taxonomy" id="1069815"/>
    <lineage>
        <taxon>Eukaryota</taxon>
        <taxon>Metazoa</taxon>
        <taxon>Spiralia</taxon>
        <taxon>Lophotrochozoa</taxon>
        <taxon>Mollusca</taxon>
        <taxon>Bivalvia</taxon>
        <taxon>Autobranchia</taxon>
        <taxon>Heteroconchia</taxon>
        <taxon>Palaeoheterodonta</taxon>
        <taxon>Unionida</taxon>
        <taxon>Unionoidea</taxon>
        <taxon>Unionidae</taxon>
        <taxon>Unioninae</taxon>
        <taxon>Sinanodonta</taxon>
    </lineage>
</organism>
<dbReference type="Proteomes" id="UP001634394">
    <property type="component" value="Unassembled WGS sequence"/>
</dbReference>
<feature type="compositionally biased region" description="Polar residues" evidence="1">
    <location>
        <begin position="523"/>
        <end position="533"/>
    </location>
</feature>
<accession>A0ABD3V0I8</accession>
<feature type="compositionally biased region" description="Polar residues" evidence="1">
    <location>
        <begin position="496"/>
        <end position="505"/>
    </location>
</feature>
<reference evidence="2 3" key="1">
    <citation type="submission" date="2024-11" db="EMBL/GenBank/DDBJ databases">
        <title>Chromosome-level genome assembly of the freshwater bivalve Anodonta woodiana.</title>
        <authorList>
            <person name="Chen X."/>
        </authorList>
    </citation>
    <scope>NUCLEOTIDE SEQUENCE [LARGE SCALE GENOMIC DNA]</scope>
    <source>
        <strain evidence="2">MN2024</strain>
        <tissue evidence="2">Gills</tissue>
    </source>
</reference>
<dbReference type="InterPro" id="IPR011989">
    <property type="entry name" value="ARM-like"/>
</dbReference>
<dbReference type="SUPFAM" id="SSF48371">
    <property type="entry name" value="ARM repeat"/>
    <property type="match status" value="1"/>
</dbReference>
<keyword evidence="3" id="KW-1185">Reference proteome</keyword>
<dbReference type="Gene3D" id="1.25.10.10">
    <property type="entry name" value="Leucine-rich Repeat Variant"/>
    <property type="match status" value="1"/>
</dbReference>
<evidence type="ECO:0008006" key="4">
    <source>
        <dbReference type="Google" id="ProtNLM"/>
    </source>
</evidence>
<dbReference type="InterPro" id="IPR016024">
    <property type="entry name" value="ARM-type_fold"/>
</dbReference>
<protein>
    <recommendedName>
        <fullName evidence="4">HEAT repeat-containing protein</fullName>
    </recommendedName>
</protein>
<gene>
    <name evidence="2" type="ORF">ACJMK2_014145</name>
</gene>
<proteinExistence type="predicted"/>
<feature type="compositionally biased region" description="Polar residues" evidence="1">
    <location>
        <begin position="837"/>
        <end position="856"/>
    </location>
</feature>
<comment type="caution">
    <text evidence="2">The sequence shown here is derived from an EMBL/GenBank/DDBJ whole genome shotgun (WGS) entry which is preliminary data.</text>
</comment>
<evidence type="ECO:0000313" key="2">
    <source>
        <dbReference type="EMBL" id="KAL3854910.1"/>
    </source>
</evidence>
<feature type="compositionally biased region" description="Polar residues" evidence="1">
    <location>
        <begin position="443"/>
        <end position="475"/>
    </location>
</feature>
<feature type="region of interest" description="Disordered" evidence="1">
    <location>
        <begin position="494"/>
        <end position="573"/>
    </location>
</feature>
<evidence type="ECO:0000256" key="1">
    <source>
        <dbReference type="SAM" id="MobiDB-lite"/>
    </source>
</evidence>
<name>A0ABD3V0I8_SINWO</name>
<feature type="region of interest" description="Disordered" evidence="1">
    <location>
        <begin position="439"/>
        <end position="482"/>
    </location>
</feature>
<dbReference type="AlphaFoldDB" id="A0ABD3V0I8"/>
<feature type="region of interest" description="Disordered" evidence="1">
    <location>
        <begin position="17"/>
        <end position="62"/>
    </location>
</feature>
<feature type="region of interest" description="Disordered" evidence="1">
    <location>
        <begin position="837"/>
        <end position="863"/>
    </location>
</feature>
<dbReference type="EMBL" id="JBJQND010000014">
    <property type="protein sequence ID" value="KAL3854910.1"/>
    <property type="molecule type" value="Genomic_DNA"/>
</dbReference>
<feature type="compositionally biased region" description="Basic and acidic residues" evidence="1">
    <location>
        <begin position="19"/>
        <end position="34"/>
    </location>
</feature>
<sequence>MKKARVKPQTFPFQNINRIQEKSIRRGQSDEEKTPTSAVIQPSVSEPPADLQPTEKLEKETEDSEFLRRLQQGLLSLEGDINLELLLQQLLKYLNHPDIDIQQTAMEWLCIIQEKKGIPDVYREQIVAQIIDKVNTTHLSRVKMFSIESLAFVGYQRADCITQMLINMADQNEDVQIAACEGLAHITGVRDKDALIQKLDVMGITGVYNSKEDEEQAMSLLGDKFGTEKDEYFQQRIRKWIESASPSSVVNDFKADEIEDILHQQHSRWEDIQILGHDGPVHRDRHLSMYPDGGTSRSTDRLKELSFLSDDMDQNSVFDAFDPNGQDMFIEDDPTPITLGSASELALSRGVSLYEPKSARSQGVISGGGRSSKSKYNYRIDLMDRLGASIQPTERFENDMPLYDIEQTPSLRGTPFDDLCRDTSHVTLNKTGISVKDDRKLDSSLSKAGSTTVYDANPLSNGPSQIDGSPLNSSVEETEANYDASMEFDSPRINLQDASSPINSSADEKYEENSVEIEDSPRSQESVGISGTAVQHDGQASIRSPTKTAQVDCESSEELITPKSEVSPRTQVSSRVDRKVSQLSIETLYDVKISPETVMENLRLKSEGTNLSLLGPLPTITKQDTVSHDLEVDSAISTLSIGESEPQTFTVSEIGGFSEVVTTMSHLDSQFGDGDSDFTDFEKFDIDSGMWSPTTKKHKIQTTDTEYTRLLCFTVFIDGYKFCISEGQEESGIGLTVPQEESDIHSVAASQLSQKKYVATDILPKVRQYENYLQVLAVLRWVYVSKEQSAGDAVSTQDSGISRDMSSDFSNEKRAKLVAMTTHKSSRLSPVKSVTGLETSMRHSSTVDNSAQTTTVEEGEAQRKKEGDWRQFFQLPTAIERRRMNQVKKEKAAGKLRQTHLPPISYFTENLPMLPGEAGMRLLQTVRIGEKVPVDGDHRYRVESLPGKLAVHTQNEDAGLSNFGILQMQWTTGIPNFQPAVSIPPSPPVVHRNSHRHGQHQLSNTKEHFHRFRPSMEDLSSILPHLMGQGQTTQSHSKNYEWEHPLPPPPEKESRINLTNMKKDHEYYCKYYKLVKKQLHFYTSKHPEDLQLPEVVVKQADMVSPKKDNVPQQKSNVSKSRSNVMLPPIKLGQLVKVV</sequence>
<evidence type="ECO:0000313" key="3">
    <source>
        <dbReference type="Proteomes" id="UP001634394"/>
    </source>
</evidence>
<feature type="compositionally biased region" description="Polar residues" evidence="1">
    <location>
        <begin position="35"/>
        <end position="44"/>
    </location>
</feature>